<accession>A0A3N0YRB5</accession>
<dbReference type="InterPro" id="IPR036213">
    <property type="entry name" value="Calpain_III_sf"/>
</dbReference>
<evidence type="ECO:0000256" key="5">
    <source>
        <dbReference type="ARBA" id="ARBA00022801"/>
    </source>
</evidence>
<dbReference type="SMART" id="SM00720">
    <property type="entry name" value="calpain_III"/>
    <property type="match status" value="1"/>
</dbReference>
<dbReference type="Gene3D" id="3.90.70.10">
    <property type="entry name" value="Cysteine proteinases"/>
    <property type="match status" value="1"/>
</dbReference>
<dbReference type="PANTHER" id="PTHR10183">
    <property type="entry name" value="CALPAIN"/>
    <property type="match status" value="1"/>
</dbReference>
<dbReference type="Pfam" id="PF01067">
    <property type="entry name" value="Calpain_III"/>
    <property type="match status" value="1"/>
</dbReference>
<reference evidence="11 12" key="1">
    <citation type="submission" date="2018-10" db="EMBL/GenBank/DDBJ databases">
        <title>Genome assembly for a Yunnan-Guizhou Plateau 3E fish, Anabarilius grahami (Regan), and its evolutionary and genetic applications.</title>
        <authorList>
            <person name="Jiang W."/>
        </authorList>
    </citation>
    <scope>NUCLEOTIDE SEQUENCE [LARGE SCALE GENOMIC DNA]</scope>
    <source>
        <strain evidence="11">AG-KIZ</strain>
        <tissue evidence="11">Muscle</tissue>
    </source>
</reference>
<protein>
    <submittedName>
        <fullName evidence="11">Calpain-9</fullName>
    </submittedName>
</protein>
<evidence type="ECO:0000256" key="8">
    <source>
        <dbReference type="PIRSR" id="PIRSR622684-1"/>
    </source>
</evidence>
<dbReference type="FunFam" id="2.60.120.380:FF:000001">
    <property type="entry name" value="Calpain-1 catalytic subunit"/>
    <property type="match status" value="1"/>
</dbReference>
<comment type="similarity">
    <text evidence="1">Belongs to the peptidase C2 family.</text>
</comment>
<name>A0A3N0YRB5_ANAGA</name>
<evidence type="ECO:0000256" key="7">
    <source>
        <dbReference type="ARBA" id="ARBA00022837"/>
    </source>
</evidence>
<comment type="caution">
    <text evidence="11">The sequence shown here is derived from an EMBL/GenBank/DDBJ whole genome shotgun (WGS) entry which is preliminary data.</text>
</comment>
<dbReference type="InterPro" id="IPR022684">
    <property type="entry name" value="Calpain_cysteine_protease"/>
</dbReference>
<dbReference type="Proteomes" id="UP000281406">
    <property type="component" value="Unassembled WGS sequence"/>
</dbReference>
<keyword evidence="3" id="KW-0479">Metal-binding</keyword>
<evidence type="ECO:0000256" key="1">
    <source>
        <dbReference type="ARBA" id="ARBA00007623"/>
    </source>
</evidence>
<evidence type="ECO:0000256" key="9">
    <source>
        <dbReference type="PROSITE-ProRule" id="PRU00239"/>
    </source>
</evidence>
<keyword evidence="5" id="KW-0378">Hydrolase</keyword>
<comment type="caution">
    <text evidence="9">Lacks conserved residue(s) required for the propagation of feature annotation.</text>
</comment>
<dbReference type="PANTHER" id="PTHR10183:SF302">
    <property type="entry name" value="CALPAIN-14"/>
    <property type="match status" value="1"/>
</dbReference>
<organism evidence="11 12">
    <name type="scientific">Anabarilius grahami</name>
    <name type="common">Kanglang fish</name>
    <name type="synonym">Barilius grahami</name>
    <dbReference type="NCBI Taxonomy" id="495550"/>
    <lineage>
        <taxon>Eukaryota</taxon>
        <taxon>Metazoa</taxon>
        <taxon>Chordata</taxon>
        <taxon>Craniata</taxon>
        <taxon>Vertebrata</taxon>
        <taxon>Euteleostomi</taxon>
        <taxon>Actinopterygii</taxon>
        <taxon>Neopterygii</taxon>
        <taxon>Teleostei</taxon>
        <taxon>Ostariophysi</taxon>
        <taxon>Cypriniformes</taxon>
        <taxon>Xenocyprididae</taxon>
        <taxon>Xenocypridinae</taxon>
        <taxon>Xenocypridinae incertae sedis</taxon>
        <taxon>Anabarilius</taxon>
    </lineage>
</organism>
<dbReference type="Pfam" id="PF00648">
    <property type="entry name" value="Peptidase_C2"/>
    <property type="match status" value="2"/>
</dbReference>
<dbReference type="EMBL" id="RJVU01029436">
    <property type="protein sequence ID" value="ROL48530.1"/>
    <property type="molecule type" value="Genomic_DNA"/>
</dbReference>
<dbReference type="GO" id="GO:0004198">
    <property type="term" value="F:calcium-dependent cysteine-type endopeptidase activity"/>
    <property type="evidence" value="ECO:0007669"/>
    <property type="project" value="InterPro"/>
</dbReference>
<dbReference type="SUPFAM" id="SSF54001">
    <property type="entry name" value="Cysteine proteinases"/>
    <property type="match status" value="1"/>
</dbReference>
<evidence type="ECO:0000313" key="12">
    <source>
        <dbReference type="Proteomes" id="UP000281406"/>
    </source>
</evidence>
<proteinExistence type="inferred from homology"/>
<evidence type="ECO:0000256" key="3">
    <source>
        <dbReference type="ARBA" id="ARBA00022723"/>
    </source>
</evidence>
<dbReference type="Gene3D" id="2.60.120.380">
    <property type="match status" value="1"/>
</dbReference>
<evidence type="ECO:0000256" key="2">
    <source>
        <dbReference type="ARBA" id="ARBA00022670"/>
    </source>
</evidence>
<evidence type="ECO:0000256" key="4">
    <source>
        <dbReference type="ARBA" id="ARBA00022737"/>
    </source>
</evidence>
<feature type="domain" description="Calpain catalytic" evidence="10">
    <location>
        <begin position="97"/>
        <end position="258"/>
    </location>
</feature>
<dbReference type="InterPro" id="IPR022682">
    <property type="entry name" value="Calpain_domain_III"/>
</dbReference>
<dbReference type="GO" id="GO:0006508">
    <property type="term" value="P:proteolysis"/>
    <property type="evidence" value="ECO:0007669"/>
    <property type="project" value="UniProtKB-KW"/>
</dbReference>
<dbReference type="SMART" id="SM00230">
    <property type="entry name" value="CysPc"/>
    <property type="match status" value="1"/>
</dbReference>
<dbReference type="InterPro" id="IPR038765">
    <property type="entry name" value="Papain-like_cys_pep_sf"/>
</dbReference>
<feature type="active site" evidence="8">
    <location>
        <position position="204"/>
    </location>
</feature>
<evidence type="ECO:0000256" key="6">
    <source>
        <dbReference type="ARBA" id="ARBA00022807"/>
    </source>
</evidence>
<evidence type="ECO:0000259" key="10">
    <source>
        <dbReference type="PROSITE" id="PS50203"/>
    </source>
</evidence>
<dbReference type="AlphaFoldDB" id="A0A3N0YRB5"/>
<dbReference type="InterPro" id="IPR022683">
    <property type="entry name" value="Calpain_III"/>
</dbReference>
<dbReference type="InterPro" id="IPR033883">
    <property type="entry name" value="C2_III"/>
</dbReference>
<dbReference type="GO" id="GO:0005737">
    <property type="term" value="C:cytoplasm"/>
    <property type="evidence" value="ECO:0007669"/>
    <property type="project" value="TreeGrafter"/>
</dbReference>
<dbReference type="GO" id="GO:0046872">
    <property type="term" value="F:metal ion binding"/>
    <property type="evidence" value="ECO:0007669"/>
    <property type="project" value="UniProtKB-KW"/>
</dbReference>
<dbReference type="FunFam" id="3.90.70.10:FF:000054">
    <property type="entry name" value="Calpain 14"/>
    <property type="match status" value="1"/>
</dbReference>
<dbReference type="InterPro" id="IPR001300">
    <property type="entry name" value="Peptidase_C2_calpain_cat"/>
</dbReference>
<keyword evidence="2" id="KW-0645">Protease</keyword>
<dbReference type="SUPFAM" id="SSF49758">
    <property type="entry name" value="Calpain large subunit, middle domain (domain III)"/>
    <property type="match status" value="1"/>
</dbReference>
<keyword evidence="7" id="KW-0106">Calcium</keyword>
<gene>
    <name evidence="11" type="ORF">DPX16_12146</name>
</gene>
<keyword evidence="6" id="KW-0788">Thiol protease</keyword>
<dbReference type="PRINTS" id="PR00704">
    <property type="entry name" value="CALPAIN"/>
</dbReference>
<feature type="active site" evidence="8">
    <location>
        <position position="180"/>
    </location>
</feature>
<evidence type="ECO:0000313" key="11">
    <source>
        <dbReference type="EMBL" id="ROL48530.1"/>
    </source>
</evidence>
<keyword evidence="4" id="KW-0677">Repeat</keyword>
<sequence length="419" mass="47597">MPAPGVCLNILSERNVKDGQGSPDNPERFLDQDFHWLKQFCLKERLRFIDNLFPPEMKSLGLDSLTDEDLQRVVWRRPHELVQNPVYIVQGTSRFDIVQGVLGRVCGSYADMDVGSISEAIMDFTGGPHMTIKLSEASDKLWDAMRRASQSESLMGCGTPGGQAGLLQNKVLPNGLVEMHAYAVTGVAEVVCRGRPVKLVRIFNPWGQGEWNRDWSDRSPLWELVRPEDQKYNVVLDNGEFWMSMEDFCRNFTDLDICCSDVNFLAGSYSSSWKTEVHKGQWVIGTTAGGCSNDLESFSKNPQFRVTLKETVEDPRDESSPNLLVSLIQKSHRRNRHLATNFNIGFKIYKLKDRKEKFPASFFKTNPVGKSKSYINAREIMEFFRFKAGDYLIVPSTFQPNETSSFLLTVYSKTEAVIE</sequence>
<keyword evidence="12" id="KW-1185">Reference proteome</keyword>
<dbReference type="PROSITE" id="PS50203">
    <property type="entry name" value="CALPAIN_CAT"/>
    <property type="match status" value="2"/>
</dbReference>
<dbReference type="CDD" id="cd00214">
    <property type="entry name" value="Calpain_III"/>
    <property type="match status" value="1"/>
</dbReference>
<dbReference type="OrthoDB" id="424753at2759"/>
<feature type="domain" description="Calpain catalytic" evidence="10">
    <location>
        <begin position="47"/>
        <end position="96"/>
    </location>
</feature>